<name>A0A3M9NM34_9BACT</name>
<evidence type="ECO:0000256" key="2">
    <source>
        <dbReference type="ARBA" id="ARBA00022475"/>
    </source>
</evidence>
<feature type="transmembrane region" description="Helical" evidence="6">
    <location>
        <begin position="139"/>
        <end position="159"/>
    </location>
</feature>
<evidence type="ECO:0000256" key="4">
    <source>
        <dbReference type="ARBA" id="ARBA00022989"/>
    </source>
</evidence>
<keyword evidence="2" id="KW-1003">Cell membrane</keyword>
<dbReference type="GO" id="GO:0005886">
    <property type="term" value="C:plasma membrane"/>
    <property type="evidence" value="ECO:0007669"/>
    <property type="project" value="UniProtKB-SubCell"/>
</dbReference>
<feature type="transmembrane region" description="Helical" evidence="6">
    <location>
        <begin position="6"/>
        <end position="26"/>
    </location>
</feature>
<evidence type="ECO:0000256" key="3">
    <source>
        <dbReference type="ARBA" id="ARBA00022692"/>
    </source>
</evidence>
<feature type="transmembrane region" description="Helical" evidence="6">
    <location>
        <begin position="106"/>
        <end position="127"/>
    </location>
</feature>
<gene>
    <name evidence="7" type="ORF">EFY79_03415</name>
</gene>
<evidence type="ECO:0000313" key="8">
    <source>
        <dbReference type="Proteomes" id="UP000267223"/>
    </source>
</evidence>
<protein>
    <recommendedName>
        <fullName evidence="9">Cytochrome c oxidase caa3 assembly factor</fullName>
    </recommendedName>
</protein>
<dbReference type="EMBL" id="RJJR01000002">
    <property type="protein sequence ID" value="RNI38724.1"/>
    <property type="molecule type" value="Genomic_DNA"/>
</dbReference>
<keyword evidence="5 6" id="KW-0472">Membrane</keyword>
<evidence type="ECO:0000313" key="7">
    <source>
        <dbReference type="EMBL" id="RNI38724.1"/>
    </source>
</evidence>
<comment type="subcellular location">
    <subcellularLocation>
        <location evidence="1">Cell membrane</location>
        <topology evidence="1">Multi-pass membrane protein</topology>
    </subcellularLocation>
</comment>
<proteinExistence type="predicted"/>
<feature type="transmembrane region" description="Helical" evidence="6">
    <location>
        <begin position="230"/>
        <end position="252"/>
    </location>
</feature>
<dbReference type="InterPro" id="IPR019108">
    <property type="entry name" value="Caa3_assmbl_CtaG-rel"/>
</dbReference>
<organism evidence="7 8">
    <name type="scientific">Hanamia caeni</name>
    <dbReference type="NCBI Taxonomy" id="2294116"/>
    <lineage>
        <taxon>Bacteria</taxon>
        <taxon>Pseudomonadati</taxon>
        <taxon>Bacteroidota</taxon>
        <taxon>Chitinophagia</taxon>
        <taxon>Chitinophagales</taxon>
        <taxon>Chitinophagaceae</taxon>
        <taxon>Hanamia</taxon>
    </lineage>
</organism>
<feature type="transmembrane region" description="Helical" evidence="6">
    <location>
        <begin position="64"/>
        <end position="86"/>
    </location>
</feature>
<accession>A0A3M9NM34</accession>
<reference evidence="7 8" key="1">
    <citation type="submission" date="2018-11" db="EMBL/GenBank/DDBJ databases">
        <title>Draft genome sequence of Ferruginibacter sp. BO-59.</title>
        <authorList>
            <person name="Im W.T."/>
        </authorList>
    </citation>
    <scope>NUCLEOTIDE SEQUENCE [LARGE SCALE GENOMIC DNA]</scope>
    <source>
        <strain evidence="7 8">BO-59</strain>
    </source>
</reference>
<evidence type="ECO:0008006" key="9">
    <source>
        <dbReference type="Google" id="ProtNLM"/>
    </source>
</evidence>
<dbReference type="OrthoDB" id="259025at2"/>
<dbReference type="Proteomes" id="UP000267223">
    <property type="component" value="Unassembled WGS sequence"/>
</dbReference>
<evidence type="ECO:0000256" key="6">
    <source>
        <dbReference type="SAM" id="Phobius"/>
    </source>
</evidence>
<keyword evidence="4 6" id="KW-1133">Transmembrane helix</keyword>
<feature type="transmembrane region" description="Helical" evidence="6">
    <location>
        <begin position="38"/>
        <end position="58"/>
    </location>
</feature>
<keyword evidence="8" id="KW-1185">Reference proteome</keyword>
<evidence type="ECO:0000256" key="1">
    <source>
        <dbReference type="ARBA" id="ARBA00004651"/>
    </source>
</evidence>
<dbReference type="RefSeq" id="WP_123119287.1">
    <property type="nucleotide sequence ID" value="NZ_RJJR01000002.1"/>
</dbReference>
<dbReference type="Pfam" id="PF09678">
    <property type="entry name" value="Caa3_CtaG"/>
    <property type="match status" value="1"/>
</dbReference>
<evidence type="ECO:0000256" key="5">
    <source>
        <dbReference type="ARBA" id="ARBA00023136"/>
    </source>
</evidence>
<keyword evidence="3 6" id="KW-0812">Transmembrane</keyword>
<dbReference type="AlphaFoldDB" id="A0A3M9NM34"/>
<sequence>MHSIYSYWHFDPVSILFITMLCLFYLYAIRFKIRKQSLFFFAGISIIIICVASPLHFLGENYLFSAHMISHVLLLLIAAPLLVAGIPQENVFRKYFLFLSTHKIKIHVLCWFTGVGIMWFWHIPYIFNMAASARSMGLMHAQWLSLLVAGIIFCWPILNPYRQYRIPSLSAVLYLSLACVFCTLLGLMITFAPLGMYMPYLHISDSNGFLNIIRNQWKISASIDQQAAGLIMWVPCCLIYLTASMAILVKWYDQKPYEVRDAIMIKN</sequence>
<comment type="caution">
    <text evidence="7">The sequence shown here is derived from an EMBL/GenBank/DDBJ whole genome shotgun (WGS) entry which is preliminary data.</text>
</comment>
<feature type="transmembrane region" description="Helical" evidence="6">
    <location>
        <begin position="171"/>
        <end position="192"/>
    </location>
</feature>